<feature type="compositionally biased region" description="Low complexity" evidence="1">
    <location>
        <begin position="119"/>
        <end position="141"/>
    </location>
</feature>
<evidence type="ECO:0008006" key="6">
    <source>
        <dbReference type="Google" id="ProtNLM"/>
    </source>
</evidence>
<proteinExistence type="predicted"/>
<evidence type="ECO:0000313" key="4">
    <source>
        <dbReference type="EMBL" id="MBB4894667.1"/>
    </source>
</evidence>
<feature type="region of interest" description="Disordered" evidence="1">
    <location>
        <begin position="119"/>
        <end position="152"/>
    </location>
</feature>
<dbReference type="AlphaFoldDB" id="A0A7W7LRG0"/>
<keyword evidence="5" id="KW-1185">Reference proteome</keyword>
<keyword evidence="2" id="KW-0812">Transmembrane</keyword>
<evidence type="ECO:0000256" key="2">
    <source>
        <dbReference type="SAM" id="Phobius"/>
    </source>
</evidence>
<dbReference type="Proteomes" id="UP000556084">
    <property type="component" value="Unassembled WGS sequence"/>
</dbReference>
<evidence type="ECO:0000256" key="1">
    <source>
        <dbReference type="SAM" id="MobiDB-lite"/>
    </source>
</evidence>
<name>A0A7W7LRG0_9ACTN</name>
<dbReference type="EMBL" id="JACHJH010000005">
    <property type="protein sequence ID" value="MBB4894667.1"/>
    <property type="molecule type" value="Genomic_DNA"/>
</dbReference>
<accession>A0A7W7LRG0</accession>
<feature type="signal peptide" evidence="3">
    <location>
        <begin position="1"/>
        <end position="26"/>
    </location>
</feature>
<evidence type="ECO:0000313" key="5">
    <source>
        <dbReference type="Proteomes" id="UP000556084"/>
    </source>
</evidence>
<comment type="caution">
    <text evidence="4">The sequence shown here is derived from an EMBL/GenBank/DDBJ whole genome shotgun (WGS) entry which is preliminary data.</text>
</comment>
<evidence type="ECO:0000256" key="3">
    <source>
        <dbReference type="SAM" id="SignalP"/>
    </source>
</evidence>
<feature type="transmembrane region" description="Helical" evidence="2">
    <location>
        <begin position="158"/>
        <end position="176"/>
    </location>
</feature>
<keyword evidence="3" id="KW-0732">Signal</keyword>
<keyword evidence="2" id="KW-1133">Transmembrane helix</keyword>
<protein>
    <recommendedName>
        <fullName evidence="6">Sortase</fullName>
    </recommendedName>
</protein>
<sequence length="185" mass="18024">MRTTRVLTGAALTIAAVGLAGGPALAGDFGRLELSPGMAQPGEMVTANTAACGHVGHGMGDASAVGGPASFELKPGTYKDVVVGQFKVPASAKPGTYGIGVKCDNGKEATGDLVVGKTASKSSPMMASPSMSMPMKPPKGGMKTGVGGTSEDSGTAEIVAGAAVLATAAVGGVWFLRRRGSGSGA</sequence>
<feature type="chain" id="PRO_5031472079" description="Sortase" evidence="3">
    <location>
        <begin position="27"/>
        <end position="185"/>
    </location>
</feature>
<keyword evidence="2" id="KW-0472">Membrane</keyword>
<gene>
    <name evidence="4" type="ORF">FHS39_003725</name>
</gene>
<organism evidence="4 5">
    <name type="scientific">Streptomyces olivoverticillatus</name>
    <dbReference type="NCBI Taxonomy" id="66427"/>
    <lineage>
        <taxon>Bacteria</taxon>
        <taxon>Bacillati</taxon>
        <taxon>Actinomycetota</taxon>
        <taxon>Actinomycetes</taxon>
        <taxon>Kitasatosporales</taxon>
        <taxon>Streptomycetaceae</taxon>
        <taxon>Streptomyces</taxon>
    </lineage>
</organism>
<reference evidence="4 5" key="1">
    <citation type="submission" date="2020-08" db="EMBL/GenBank/DDBJ databases">
        <title>Genomic Encyclopedia of Type Strains, Phase III (KMG-III): the genomes of soil and plant-associated and newly described type strains.</title>
        <authorList>
            <person name="Whitman W."/>
        </authorList>
    </citation>
    <scope>NUCLEOTIDE SEQUENCE [LARGE SCALE GENOMIC DNA]</scope>
    <source>
        <strain evidence="4 5">CECT 3266</strain>
    </source>
</reference>
<dbReference type="RefSeq" id="WP_184350438.1">
    <property type="nucleotide sequence ID" value="NZ_JACHJH010000005.1"/>
</dbReference>